<evidence type="ECO:0000313" key="5">
    <source>
        <dbReference type="EMBL" id="AIS85757.1"/>
    </source>
</evidence>
<dbReference type="InterPro" id="IPR029017">
    <property type="entry name" value="Enolase-like_N"/>
</dbReference>
<dbReference type="InterPro" id="IPR018110">
    <property type="entry name" value="Mandel_Rmase/mucon_lact_enz_CS"/>
</dbReference>
<accession>A0A097CSZ2</accession>
<evidence type="ECO:0000256" key="1">
    <source>
        <dbReference type="ARBA" id="ARBA00001946"/>
    </source>
</evidence>
<dbReference type="GO" id="GO:0016052">
    <property type="term" value="P:carbohydrate catabolic process"/>
    <property type="evidence" value="ECO:0007669"/>
    <property type="project" value="TreeGrafter"/>
</dbReference>
<name>A0A097CSZ2_9ACTN</name>
<dbReference type="Pfam" id="PF02746">
    <property type="entry name" value="MR_MLE_N"/>
    <property type="match status" value="1"/>
</dbReference>
<reference evidence="5" key="1">
    <citation type="submission" date="2013-11" db="EMBL/GenBank/DDBJ databases">
        <title>New antitubercular compounds from marine-derived Verrucosispora sp. MS100047.</title>
        <authorList>
            <person name="Huang P."/>
            <person name="Xie F."/>
            <person name="Wang Q."/>
            <person name="Wang J."/>
            <person name="Wang Q."/>
            <person name="Abdel-Mageed W.M."/>
            <person name="Liu M."/>
            <person name="Han J."/>
            <person name="Song F."/>
            <person name="Dai H."/>
            <person name="Liu X."/>
            <person name="Zhang L."/>
        </authorList>
    </citation>
    <scope>NUCLEOTIDE SEQUENCE</scope>
    <source>
        <strain evidence="5">MS100047</strain>
    </source>
</reference>
<dbReference type="PROSITE" id="PS00908">
    <property type="entry name" value="MR_MLE_1"/>
    <property type="match status" value="1"/>
</dbReference>
<dbReference type="InterPro" id="IPR029065">
    <property type="entry name" value="Enolase_C-like"/>
</dbReference>
<dbReference type="SUPFAM" id="SSF51604">
    <property type="entry name" value="Enolase C-terminal domain-like"/>
    <property type="match status" value="1"/>
</dbReference>
<dbReference type="GO" id="GO:0016836">
    <property type="term" value="F:hydro-lyase activity"/>
    <property type="evidence" value="ECO:0007669"/>
    <property type="project" value="TreeGrafter"/>
</dbReference>
<proteinExistence type="predicted"/>
<dbReference type="AlphaFoldDB" id="A0A097CSZ2"/>
<sequence>MAARRQAATPTTTPINSSYEANGELSMKIAGVRAYPVGLPLQEELRWGAMAVSTKGGIIVEVSTSDGLVGIGEAGFSAEYFSTVGPLINGQLGPMVIGRDPRDIGALWHDMMRATHMWGRRGVETYALSGIDIALWDLMGKTAGQPVHRLLGTSQHSVRAYYAPSLKPADKAVAEAKEAVAAGYTAIKLRVDGDLSAAVHLVQSVRSAVGTGVDLMVDANMAYNRRGALTLARELHDLQVAWLEEPIMSHSLSQYVSSHAWLADRVDIPLAGGESLLTRFEYIDLMSKLPFDIVQPDAASVGGISELKRIADMASSWNLQCVPHIGCSSGTGIGIKAALQVILSCDNAPLIEFDAYGGLGWQGFLADPPVVKDGRVWASEEPGIGVTIADGAEQRFRIQTRAVQ</sequence>
<dbReference type="InterPro" id="IPR046945">
    <property type="entry name" value="RHMD-like"/>
</dbReference>
<dbReference type="SUPFAM" id="SSF54826">
    <property type="entry name" value="Enolase N-terminal domain-like"/>
    <property type="match status" value="1"/>
</dbReference>
<dbReference type="PROSITE" id="PS00909">
    <property type="entry name" value="MR_MLE_2"/>
    <property type="match status" value="1"/>
</dbReference>
<dbReference type="EMBL" id="KF826683">
    <property type="protein sequence ID" value="AIS85757.1"/>
    <property type="molecule type" value="Genomic_DNA"/>
</dbReference>
<evidence type="ECO:0000259" key="4">
    <source>
        <dbReference type="SMART" id="SM00922"/>
    </source>
</evidence>
<dbReference type="Gene3D" id="3.30.390.10">
    <property type="entry name" value="Enolase-like, N-terminal domain"/>
    <property type="match status" value="1"/>
</dbReference>
<gene>
    <name evidence="5" type="ORF">VASRM7_514</name>
</gene>
<dbReference type="SFLD" id="SFLDG00179">
    <property type="entry name" value="mandelate_racemase"/>
    <property type="match status" value="1"/>
</dbReference>
<dbReference type="GO" id="GO:0000287">
    <property type="term" value="F:magnesium ion binding"/>
    <property type="evidence" value="ECO:0007669"/>
    <property type="project" value="TreeGrafter"/>
</dbReference>
<dbReference type="InterPro" id="IPR036849">
    <property type="entry name" value="Enolase-like_C_sf"/>
</dbReference>
<dbReference type="Pfam" id="PF13378">
    <property type="entry name" value="MR_MLE_C"/>
    <property type="match status" value="1"/>
</dbReference>
<dbReference type="PANTHER" id="PTHR13794">
    <property type="entry name" value="ENOLASE SUPERFAMILY, MANDELATE RACEMASE"/>
    <property type="match status" value="1"/>
</dbReference>
<dbReference type="CDD" id="cd03316">
    <property type="entry name" value="MR_like"/>
    <property type="match status" value="1"/>
</dbReference>
<evidence type="ECO:0000256" key="3">
    <source>
        <dbReference type="ARBA" id="ARBA00022842"/>
    </source>
</evidence>
<dbReference type="GO" id="GO:0009063">
    <property type="term" value="P:amino acid catabolic process"/>
    <property type="evidence" value="ECO:0007669"/>
    <property type="project" value="InterPro"/>
</dbReference>
<comment type="cofactor">
    <cofactor evidence="1">
        <name>Mg(2+)</name>
        <dbReference type="ChEBI" id="CHEBI:18420"/>
    </cofactor>
</comment>
<keyword evidence="2" id="KW-0479">Metal-binding</keyword>
<keyword evidence="3" id="KW-0460">Magnesium</keyword>
<dbReference type="SMART" id="SM00922">
    <property type="entry name" value="MR_MLE"/>
    <property type="match status" value="1"/>
</dbReference>
<dbReference type="Gene3D" id="3.20.20.120">
    <property type="entry name" value="Enolase-like C-terminal domain"/>
    <property type="match status" value="1"/>
</dbReference>
<dbReference type="InterPro" id="IPR013342">
    <property type="entry name" value="Mandelate_racemase_C"/>
</dbReference>
<dbReference type="InterPro" id="IPR013341">
    <property type="entry name" value="Mandelate_racemase_N_dom"/>
</dbReference>
<protein>
    <submittedName>
        <fullName evidence="5">Mandelate racemase/muconate lactonizing protein</fullName>
    </submittedName>
</protein>
<organism evidence="5">
    <name type="scientific">Verrucosispora sp. MS100047</name>
    <dbReference type="NCBI Taxonomy" id="1410949"/>
    <lineage>
        <taxon>Bacteria</taxon>
        <taxon>Bacillati</taxon>
        <taxon>Actinomycetota</taxon>
        <taxon>Actinomycetes</taxon>
        <taxon>Micromonosporales</taxon>
        <taxon>Micromonosporaceae</taxon>
        <taxon>Micromonospora</taxon>
    </lineage>
</organism>
<evidence type="ECO:0000256" key="2">
    <source>
        <dbReference type="ARBA" id="ARBA00022723"/>
    </source>
</evidence>
<dbReference type="SFLD" id="SFLDS00001">
    <property type="entry name" value="Enolase"/>
    <property type="match status" value="1"/>
</dbReference>
<dbReference type="PANTHER" id="PTHR13794:SF58">
    <property type="entry name" value="MITOCHONDRIAL ENOLASE SUPERFAMILY MEMBER 1"/>
    <property type="match status" value="1"/>
</dbReference>
<feature type="domain" description="Mandelate racemase/muconate lactonizing enzyme C-terminal" evidence="4">
    <location>
        <begin position="169"/>
        <end position="269"/>
    </location>
</feature>